<proteinExistence type="predicted"/>
<reference evidence="3" key="1">
    <citation type="submission" date="2012-07" db="EMBL/GenBank/DDBJ databases">
        <title>Genome of the Chinese tree shrew, a rising model animal genetically related to primates.</title>
        <authorList>
            <person name="Zhang G."/>
            <person name="Fan Y."/>
            <person name="Yao Y."/>
            <person name="Huang Z."/>
        </authorList>
    </citation>
    <scope>NUCLEOTIDE SEQUENCE [LARGE SCALE GENOMIC DNA]</scope>
</reference>
<dbReference type="Proteomes" id="UP000011518">
    <property type="component" value="Unassembled WGS sequence"/>
</dbReference>
<sequence>MLGLLMGPELPKDLRTVVPTGRRHEPVLPAQPHETDIIGHASEPGLELNPENKKSMAVASRTESSFHE</sequence>
<accession>L9L0S1</accession>
<protein>
    <submittedName>
        <fullName evidence="2">Uncharacterized protein</fullName>
    </submittedName>
</protein>
<reference evidence="3" key="2">
    <citation type="journal article" date="2013" name="Nat. Commun.">
        <title>Genome of the Chinese tree shrew.</title>
        <authorList>
            <person name="Fan Y."/>
            <person name="Huang Z.Y."/>
            <person name="Cao C.C."/>
            <person name="Chen C.S."/>
            <person name="Chen Y.X."/>
            <person name="Fan D.D."/>
            <person name="He J."/>
            <person name="Hou H.L."/>
            <person name="Hu L."/>
            <person name="Hu X.T."/>
            <person name="Jiang X.T."/>
            <person name="Lai R."/>
            <person name="Lang Y.S."/>
            <person name="Liang B."/>
            <person name="Liao S.G."/>
            <person name="Mu D."/>
            <person name="Ma Y.Y."/>
            <person name="Niu Y.Y."/>
            <person name="Sun X.Q."/>
            <person name="Xia J.Q."/>
            <person name="Xiao J."/>
            <person name="Xiong Z.Q."/>
            <person name="Xu L."/>
            <person name="Yang L."/>
            <person name="Zhang Y."/>
            <person name="Zhao W."/>
            <person name="Zhao X.D."/>
            <person name="Zheng Y.T."/>
            <person name="Zhou J.M."/>
            <person name="Zhu Y.B."/>
            <person name="Zhang G.J."/>
            <person name="Wang J."/>
            <person name="Yao Y.G."/>
        </authorList>
    </citation>
    <scope>NUCLEOTIDE SEQUENCE [LARGE SCALE GENOMIC DNA]</scope>
</reference>
<gene>
    <name evidence="2" type="ORF">TREES_T100005152</name>
</gene>
<evidence type="ECO:0000313" key="2">
    <source>
        <dbReference type="EMBL" id="ELW68815.1"/>
    </source>
</evidence>
<dbReference type="AlphaFoldDB" id="L9L0S1"/>
<evidence type="ECO:0000256" key="1">
    <source>
        <dbReference type="SAM" id="MobiDB-lite"/>
    </source>
</evidence>
<feature type="region of interest" description="Disordered" evidence="1">
    <location>
        <begin position="15"/>
        <end position="68"/>
    </location>
</feature>
<dbReference type="InParanoid" id="L9L0S1"/>
<keyword evidence="3" id="KW-1185">Reference proteome</keyword>
<name>L9L0S1_TUPCH</name>
<evidence type="ECO:0000313" key="3">
    <source>
        <dbReference type="Proteomes" id="UP000011518"/>
    </source>
</evidence>
<organism evidence="2 3">
    <name type="scientific">Tupaia chinensis</name>
    <name type="common">Chinese tree shrew</name>
    <name type="synonym">Tupaia belangeri chinensis</name>
    <dbReference type="NCBI Taxonomy" id="246437"/>
    <lineage>
        <taxon>Eukaryota</taxon>
        <taxon>Metazoa</taxon>
        <taxon>Chordata</taxon>
        <taxon>Craniata</taxon>
        <taxon>Vertebrata</taxon>
        <taxon>Euteleostomi</taxon>
        <taxon>Mammalia</taxon>
        <taxon>Eutheria</taxon>
        <taxon>Euarchontoglires</taxon>
        <taxon>Scandentia</taxon>
        <taxon>Tupaiidae</taxon>
        <taxon>Tupaia</taxon>
    </lineage>
</organism>
<dbReference type="EMBL" id="KB320557">
    <property type="protein sequence ID" value="ELW68815.1"/>
    <property type="molecule type" value="Genomic_DNA"/>
</dbReference>